<feature type="non-terminal residue" evidence="5">
    <location>
        <position position="131"/>
    </location>
</feature>
<dbReference type="PANTHER" id="PTHR10196">
    <property type="entry name" value="SUGAR KINASE"/>
    <property type="match status" value="1"/>
</dbReference>
<dbReference type="GO" id="GO:0004370">
    <property type="term" value="F:glycerol kinase activity"/>
    <property type="evidence" value="ECO:0007669"/>
    <property type="project" value="TreeGrafter"/>
</dbReference>
<dbReference type="Gene3D" id="3.30.420.40">
    <property type="match status" value="1"/>
</dbReference>
<comment type="caution">
    <text evidence="5">The sequence shown here is derived from an EMBL/GenBank/DDBJ whole genome shotgun (WGS) entry which is preliminary data.</text>
</comment>
<keyword evidence="3 5" id="KW-0418">Kinase</keyword>
<dbReference type="Proteomes" id="UP000712673">
    <property type="component" value="Unassembled WGS sequence"/>
</dbReference>
<dbReference type="InterPro" id="IPR018484">
    <property type="entry name" value="FGGY_N"/>
</dbReference>
<evidence type="ECO:0000313" key="5">
    <source>
        <dbReference type="EMBL" id="MBM3223321.1"/>
    </source>
</evidence>
<dbReference type="PANTHER" id="PTHR10196:SF69">
    <property type="entry name" value="GLYCEROL KINASE"/>
    <property type="match status" value="1"/>
</dbReference>
<gene>
    <name evidence="5" type="ORF">FJZ47_05905</name>
</gene>
<dbReference type="SUPFAM" id="SSF53067">
    <property type="entry name" value="Actin-like ATPase domain"/>
    <property type="match status" value="1"/>
</dbReference>
<evidence type="ECO:0000259" key="4">
    <source>
        <dbReference type="Pfam" id="PF00370"/>
    </source>
</evidence>
<reference evidence="5" key="1">
    <citation type="submission" date="2019-03" db="EMBL/GenBank/DDBJ databases">
        <title>Lake Tanganyika Metagenome-Assembled Genomes (MAGs).</title>
        <authorList>
            <person name="Tran P."/>
        </authorList>
    </citation>
    <scope>NUCLEOTIDE SEQUENCE</scope>
    <source>
        <strain evidence="5">K_DeepCast_65m_m2_066</strain>
    </source>
</reference>
<keyword evidence="2" id="KW-0808">Transferase</keyword>
<evidence type="ECO:0000256" key="2">
    <source>
        <dbReference type="ARBA" id="ARBA00022679"/>
    </source>
</evidence>
<feature type="domain" description="Carbohydrate kinase FGGY N-terminal" evidence="4">
    <location>
        <begin position="5"/>
        <end position="130"/>
    </location>
</feature>
<dbReference type="Pfam" id="PF00370">
    <property type="entry name" value="FGGY_N"/>
    <property type="match status" value="1"/>
</dbReference>
<dbReference type="GO" id="GO:0019563">
    <property type="term" value="P:glycerol catabolic process"/>
    <property type="evidence" value="ECO:0007669"/>
    <property type="project" value="TreeGrafter"/>
</dbReference>
<evidence type="ECO:0000313" key="6">
    <source>
        <dbReference type="Proteomes" id="UP000712673"/>
    </source>
</evidence>
<sequence length="131" mass="14865">MTETYILALDQGTSSSRALLFDHAGRAVHQVSQPFPQHYPQPGWVEHDPADLWHSQRSTAQRVLQEAGVRPTQVAALGITNQRETTLIWDRQSGEPIYPAIVWQCRRTAPLVEALRSQGWDREIQQRTGLV</sequence>
<evidence type="ECO:0000256" key="3">
    <source>
        <dbReference type="ARBA" id="ARBA00022777"/>
    </source>
</evidence>
<dbReference type="InterPro" id="IPR043129">
    <property type="entry name" value="ATPase_NBD"/>
</dbReference>
<protein>
    <submittedName>
        <fullName evidence="5">Glycerol kinase</fullName>
    </submittedName>
</protein>
<name>A0A938B1P5_UNCTE</name>
<accession>A0A938B1P5</accession>
<dbReference type="EMBL" id="VGLS01000126">
    <property type="protein sequence ID" value="MBM3223321.1"/>
    <property type="molecule type" value="Genomic_DNA"/>
</dbReference>
<dbReference type="GO" id="GO:0005829">
    <property type="term" value="C:cytosol"/>
    <property type="evidence" value="ECO:0007669"/>
    <property type="project" value="TreeGrafter"/>
</dbReference>
<evidence type="ECO:0000256" key="1">
    <source>
        <dbReference type="ARBA" id="ARBA00009156"/>
    </source>
</evidence>
<organism evidence="5 6">
    <name type="scientific">Tectimicrobiota bacterium</name>
    <dbReference type="NCBI Taxonomy" id="2528274"/>
    <lineage>
        <taxon>Bacteria</taxon>
        <taxon>Pseudomonadati</taxon>
        <taxon>Nitrospinota/Tectimicrobiota group</taxon>
        <taxon>Candidatus Tectimicrobiota</taxon>
    </lineage>
</organism>
<proteinExistence type="inferred from homology"/>
<dbReference type="AlphaFoldDB" id="A0A938B1P5"/>
<comment type="similarity">
    <text evidence="1">Belongs to the FGGY kinase family.</text>
</comment>